<dbReference type="OrthoDB" id="7312894at2759"/>
<evidence type="ECO:0000313" key="2">
    <source>
        <dbReference type="EMBL" id="CAB3255397.1"/>
    </source>
</evidence>
<feature type="region of interest" description="Disordered" evidence="1">
    <location>
        <begin position="64"/>
        <end position="85"/>
    </location>
</feature>
<reference evidence="2 3" key="1">
    <citation type="submission" date="2020-04" db="EMBL/GenBank/DDBJ databases">
        <authorList>
            <person name="Wallbank WR R."/>
            <person name="Pardo Diaz C."/>
            <person name="Kozak K."/>
            <person name="Martin S."/>
            <person name="Jiggins C."/>
            <person name="Moest M."/>
            <person name="Warren A I."/>
            <person name="Byers J.R.P. K."/>
            <person name="Montejo-Kovacevich G."/>
            <person name="Yen C E."/>
        </authorList>
    </citation>
    <scope>NUCLEOTIDE SEQUENCE [LARGE SCALE GENOMIC DNA]</scope>
</reference>
<sequence length="85" mass="9438">MVASRFIVLNRHLNNFGGIILRKKFYLDGVNAVLSRGTERAQLSPRRYWRRPTGGAALRRIDKSAKGARRPGTGGCDGNSQLARL</sequence>
<gene>
    <name evidence="2" type="ORF">APLA_LOCUS14906</name>
</gene>
<dbReference type="Proteomes" id="UP000494106">
    <property type="component" value="Unassembled WGS sequence"/>
</dbReference>
<comment type="caution">
    <text evidence="2">The sequence shown here is derived from an EMBL/GenBank/DDBJ whole genome shotgun (WGS) entry which is preliminary data.</text>
</comment>
<dbReference type="AlphaFoldDB" id="A0A8S1BAR0"/>
<keyword evidence="3" id="KW-1185">Reference proteome</keyword>
<organism evidence="2 3">
    <name type="scientific">Arctia plantaginis</name>
    <name type="common">Wood tiger moth</name>
    <name type="synonym">Phalaena plantaginis</name>
    <dbReference type="NCBI Taxonomy" id="874455"/>
    <lineage>
        <taxon>Eukaryota</taxon>
        <taxon>Metazoa</taxon>
        <taxon>Ecdysozoa</taxon>
        <taxon>Arthropoda</taxon>
        <taxon>Hexapoda</taxon>
        <taxon>Insecta</taxon>
        <taxon>Pterygota</taxon>
        <taxon>Neoptera</taxon>
        <taxon>Endopterygota</taxon>
        <taxon>Lepidoptera</taxon>
        <taxon>Glossata</taxon>
        <taxon>Ditrysia</taxon>
        <taxon>Noctuoidea</taxon>
        <taxon>Erebidae</taxon>
        <taxon>Arctiinae</taxon>
        <taxon>Arctia</taxon>
    </lineage>
</organism>
<accession>A0A8S1BAR0</accession>
<name>A0A8S1BAR0_ARCPL</name>
<dbReference type="EMBL" id="CADEBC010000574">
    <property type="protein sequence ID" value="CAB3255397.1"/>
    <property type="molecule type" value="Genomic_DNA"/>
</dbReference>
<proteinExistence type="predicted"/>
<protein>
    <submittedName>
        <fullName evidence="2">Uncharacterized protein</fullName>
    </submittedName>
</protein>
<evidence type="ECO:0000313" key="3">
    <source>
        <dbReference type="Proteomes" id="UP000494106"/>
    </source>
</evidence>
<evidence type="ECO:0000256" key="1">
    <source>
        <dbReference type="SAM" id="MobiDB-lite"/>
    </source>
</evidence>